<dbReference type="Gramene" id="MELO3C013028.2.1">
    <property type="protein sequence ID" value="MELO3C013028.2.1"/>
    <property type="gene ID" value="MELO3C013028.2"/>
</dbReference>
<organism evidence="1">
    <name type="scientific">Cucumis melo</name>
    <name type="common">Muskmelon</name>
    <dbReference type="NCBI Taxonomy" id="3656"/>
    <lineage>
        <taxon>Eukaryota</taxon>
        <taxon>Viridiplantae</taxon>
        <taxon>Streptophyta</taxon>
        <taxon>Embryophyta</taxon>
        <taxon>Tracheophyta</taxon>
        <taxon>Spermatophyta</taxon>
        <taxon>Magnoliopsida</taxon>
        <taxon>eudicotyledons</taxon>
        <taxon>Gunneridae</taxon>
        <taxon>Pentapetalae</taxon>
        <taxon>rosids</taxon>
        <taxon>fabids</taxon>
        <taxon>Cucurbitales</taxon>
        <taxon>Cucurbitaceae</taxon>
        <taxon>Benincaseae</taxon>
        <taxon>Cucumis</taxon>
    </lineage>
</organism>
<dbReference type="EnsemblPlants" id="MELO3C013028.2.1">
    <property type="protein sequence ID" value="MELO3C013028.2.1"/>
    <property type="gene ID" value="MELO3C013028.2"/>
</dbReference>
<accession>A0A9I9D4C0</accession>
<sequence length="54" mass="6252">MEDGDQRRRGVVSNWYRKNGGRQIDEICTVKKMVNGGENPKTVKEGKWEGDRDK</sequence>
<protein>
    <submittedName>
        <fullName evidence="1">Uncharacterized protein</fullName>
    </submittedName>
</protein>
<proteinExistence type="predicted"/>
<reference evidence="1" key="1">
    <citation type="submission" date="2023-03" db="UniProtKB">
        <authorList>
            <consortium name="EnsemblPlants"/>
        </authorList>
    </citation>
    <scope>IDENTIFICATION</scope>
</reference>
<dbReference type="AlphaFoldDB" id="A0A9I9D4C0"/>
<evidence type="ECO:0000313" key="1">
    <source>
        <dbReference type="EnsemblPlants" id="MELO3C013028.2.1"/>
    </source>
</evidence>
<name>A0A9I9D4C0_CUCME</name>